<evidence type="ECO:0000313" key="3">
    <source>
        <dbReference type="WBParaSite" id="nRc.2.0.1.t08745-RA"/>
    </source>
</evidence>
<keyword evidence="2" id="KW-1185">Reference proteome</keyword>
<dbReference type="Proteomes" id="UP000887565">
    <property type="component" value="Unplaced"/>
</dbReference>
<accession>A0A915I4H9</accession>
<sequence>MKIVLKEVIKCTFGLMNKKDKQSGIKISSNLLQERQVPTSSSDWTKRNWEEKTSAKSSKPQPKKPKVGAALSPNQARDIRAVEENRKFVQIAFEMPNIFKPKPPLPDCNFLAFNYFRRHFVTLIANREAIDLRAQAEREAYRHLDDNLAAFIVCYMPPYYTKMTPAAKEFAEHRSVHLRSQLRRDPRLLPEQIDALVYYPNKLMP</sequence>
<feature type="compositionally biased region" description="Basic and acidic residues" evidence="1">
    <location>
        <begin position="44"/>
        <end position="54"/>
    </location>
</feature>
<protein>
    <submittedName>
        <fullName evidence="3">Uncharacterized protein</fullName>
    </submittedName>
</protein>
<evidence type="ECO:0000256" key="1">
    <source>
        <dbReference type="SAM" id="MobiDB-lite"/>
    </source>
</evidence>
<proteinExistence type="predicted"/>
<name>A0A915I4H9_ROMCU</name>
<reference evidence="3" key="1">
    <citation type="submission" date="2022-11" db="UniProtKB">
        <authorList>
            <consortium name="WormBaseParasite"/>
        </authorList>
    </citation>
    <scope>IDENTIFICATION</scope>
</reference>
<dbReference type="WBParaSite" id="nRc.2.0.1.t08745-RA">
    <property type="protein sequence ID" value="nRc.2.0.1.t08745-RA"/>
    <property type="gene ID" value="nRc.2.0.1.g08745"/>
</dbReference>
<feature type="region of interest" description="Disordered" evidence="1">
    <location>
        <begin position="34"/>
        <end position="72"/>
    </location>
</feature>
<evidence type="ECO:0000313" key="2">
    <source>
        <dbReference type="Proteomes" id="UP000887565"/>
    </source>
</evidence>
<organism evidence="2 3">
    <name type="scientific">Romanomermis culicivorax</name>
    <name type="common">Nematode worm</name>
    <dbReference type="NCBI Taxonomy" id="13658"/>
    <lineage>
        <taxon>Eukaryota</taxon>
        <taxon>Metazoa</taxon>
        <taxon>Ecdysozoa</taxon>
        <taxon>Nematoda</taxon>
        <taxon>Enoplea</taxon>
        <taxon>Dorylaimia</taxon>
        <taxon>Mermithida</taxon>
        <taxon>Mermithoidea</taxon>
        <taxon>Mermithidae</taxon>
        <taxon>Romanomermis</taxon>
    </lineage>
</organism>
<feature type="compositionally biased region" description="Polar residues" evidence="1">
    <location>
        <begin position="34"/>
        <end position="43"/>
    </location>
</feature>
<dbReference type="AlphaFoldDB" id="A0A915I4H9"/>